<dbReference type="PANTHER" id="PTHR21330:SF1">
    <property type="entry name" value="E3 SUMO-PROTEIN LIGASE NSE2"/>
    <property type="match status" value="1"/>
</dbReference>
<evidence type="ECO:0000256" key="3">
    <source>
        <dbReference type="ARBA" id="ARBA00022679"/>
    </source>
</evidence>
<keyword evidence="6 8" id="KW-0371">Homeobox</keyword>
<evidence type="ECO:0000256" key="10">
    <source>
        <dbReference type="SAM" id="Coils"/>
    </source>
</evidence>
<proteinExistence type="predicted"/>
<evidence type="ECO:0000256" key="2">
    <source>
        <dbReference type="ARBA" id="ARBA00004718"/>
    </source>
</evidence>
<dbReference type="Proteomes" id="UP001188597">
    <property type="component" value="Unassembled WGS sequence"/>
</dbReference>
<organism evidence="12 13">
    <name type="scientific">Escallonia herrerae</name>
    <dbReference type="NCBI Taxonomy" id="1293975"/>
    <lineage>
        <taxon>Eukaryota</taxon>
        <taxon>Viridiplantae</taxon>
        <taxon>Streptophyta</taxon>
        <taxon>Embryophyta</taxon>
        <taxon>Tracheophyta</taxon>
        <taxon>Spermatophyta</taxon>
        <taxon>Magnoliopsida</taxon>
        <taxon>eudicotyledons</taxon>
        <taxon>Gunneridae</taxon>
        <taxon>Pentapetalae</taxon>
        <taxon>asterids</taxon>
        <taxon>campanulids</taxon>
        <taxon>Escalloniales</taxon>
        <taxon>Escalloniaceae</taxon>
        <taxon>Escallonia</taxon>
    </lineage>
</organism>
<dbReference type="InterPro" id="IPR017970">
    <property type="entry name" value="Homeobox_CS"/>
</dbReference>
<dbReference type="InterPro" id="IPR001356">
    <property type="entry name" value="HD"/>
</dbReference>
<evidence type="ECO:0000256" key="4">
    <source>
        <dbReference type="ARBA" id="ARBA00022786"/>
    </source>
</evidence>
<keyword evidence="3" id="KW-0808">Transferase</keyword>
<sequence>MNVMHFQCQKPYSSKHKRKRLNEDQVRLLEASFGYNKKLEPERKLQLAREVGIPPRQVAIWYQNKRARWKNQSLELDYNTLQVRLESALAEKRQFQKEVERLRVEVLALKQAQAQGHFSSSLSSCGDEAGSSSLHDDVNCSWVNGEVLQVEELYACLMGQDGANPNLFTTPDYSGMASTSAPRGGAAAARIKSAATTLFSDNQSTVSEIRKAFSMMKDIAIDLERANQSQKVKELEDAVIQLLEASEDCMHLSSAVQAIGNGYEPGEQPTNFSKLFEDEITKSKASSSSVPQNHTLLRQFREAIWNVHHAGQPMPGEEQEDIVMTSTQCNILNNACPVSGRAVTELADPVRRKKVLLSKKDVIYKHLIMLRPSCPKSLLAERVLCDPLLPIEIAELQSMSKHTTMTEVIEDFTELDGEED</sequence>
<dbReference type="GO" id="GO:0003677">
    <property type="term" value="F:DNA binding"/>
    <property type="evidence" value="ECO:0007669"/>
    <property type="project" value="UniProtKB-UniRule"/>
</dbReference>
<evidence type="ECO:0000256" key="5">
    <source>
        <dbReference type="ARBA" id="ARBA00023125"/>
    </source>
</evidence>
<evidence type="ECO:0000313" key="12">
    <source>
        <dbReference type="EMBL" id="KAK3034999.1"/>
    </source>
</evidence>
<dbReference type="Gene3D" id="1.10.10.60">
    <property type="entry name" value="Homeodomain-like"/>
    <property type="match status" value="1"/>
</dbReference>
<dbReference type="InterPro" id="IPR026846">
    <property type="entry name" value="Nse2(Mms21)"/>
</dbReference>
<protein>
    <recommendedName>
        <fullName evidence="11">Homeobox domain-containing protein</fullName>
    </recommendedName>
</protein>
<dbReference type="GO" id="GO:0000724">
    <property type="term" value="P:double-strand break repair via homologous recombination"/>
    <property type="evidence" value="ECO:0007669"/>
    <property type="project" value="InterPro"/>
</dbReference>
<dbReference type="InterPro" id="IPR009057">
    <property type="entry name" value="Homeodomain-like_sf"/>
</dbReference>
<dbReference type="SUPFAM" id="SSF46689">
    <property type="entry name" value="Homeodomain-like"/>
    <property type="match status" value="1"/>
</dbReference>
<dbReference type="SMART" id="SM00389">
    <property type="entry name" value="HOX"/>
    <property type="match status" value="1"/>
</dbReference>
<comment type="subcellular location">
    <subcellularLocation>
        <location evidence="1 8 9">Nucleus</location>
    </subcellularLocation>
</comment>
<keyword evidence="13" id="KW-1185">Reference proteome</keyword>
<feature type="coiled-coil region" evidence="10">
    <location>
        <begin position="71"/>
        <end position="112"/>
    </location>
</feature>
<dbReference type="GO" id="GO:0000981">
    <property type="term" value="F:DNA-binding transcription factor activity, RNA polymerase II-specific"/>
    <property type="evidence" value="ECO:0007669"/>
    <property type="project" value="InterPro"/>
</dbReference>
<dbReference type="Pfam" id="PF00046">
    <property type="entry name" value="Homeodomain"/>
    <property type="match status" value="1"/>
</dbReference>
<dbReference type="GO" id="GO:0005634">
    <property type="term" value="C:nucleus"/>
    <property type="evidence" value="ECO:0007669"/>
    <property type="project" value="UniProtKB-SubCell"/>
</dbReference>
<feature type="domain" description="Homeobox" evidence="11">
    <location>
        <begin position="12"/>
        <end position="72"/>
    </location>
</feature>
<feature type="DNA-binding region" description="Homeobox" evidence="8">
    <location>
        <begin position="14"/>
        <end position="73"/>
    </location>
</feature>
<dbReference type="PROSITE" id="PS50071">
    <property type="entry name" value="HOMEOBOX_2"/>
    <property type="match status" value="1"/>
</dbReference>
<evidence type="ECO:0000256" key="1">
    <source>
        <dbReference type="ARBA" id="ARBA00004123"/>
    </source>
</evidence>
<reference evidence="12" key="1">
    <citation type="submission" date="2022-12" db="EMBL/GenBank/DDBJ databases">
        <title>Draft genome assemblies for two species of Escallonia (Escalloniales).</title>
        <authorList>
            <person name="Chanderbali A."/>
            <person name="Dervinis C."/>
            <person name="Anghel I."/>
            <person name="Soltis D."/>
            <person name="Soltis P."/>
            <person name="Zapata F."/>
        </authorList>
    </citation>
    <scope>NUCLEOTIDE SEQUENCE</scope>
    <source>
        <strain evidence="12">UCBG64.0493</strain>
        <tissue evidence="12">Leaf</tissue>
    </source>
</reference>
<dbReference type="AlphaFoldDB" id="A0AA88WXY5"/>
<dbReference type="GO" id="GO:0030915">
    <property type="term" value="C:Smc5-Smc6 complex"/>
    <property type="evidence" value="ECO:0007669"/>
    <property type="project" value="InterPro"/>
</dbReference>
<evidence type="ECO:0000256" key="7">
    <source>
        <dbReference type="ARBA" id="ARBA00023242"/>
    </source>
</evidence>
<comment type="pathway">
    <text evidence="2">Protein modification; protein sumoylation.</text>
</comment>
<dbReference type="PANTHER" id="PTHR21330">
    <property type="entry name" value="E3 SUMO-PROTEIN LIGASE NSE2"/>
    <property type="match status" value="1"/>
</dbReference>
<evidence type="ECO:0000259" key="11">
    <source>
        <dbReference type="PROSITE" id="PS50071"/>
    </source>
</evidence>
<keyword evidence="5 8" id="KW-0238">DNA-binding</keyword>
<dbReference type="CDD" id="cd00086">
    <property type="entry name" value="homeodomain"/>
    <property type="match status" value="1"/>
</dbReference>
<evidence type="ECO:0000256" key="6">
    <source>
        <dbReference type="ARBA" id="ARBA00023155"/>
    </source>
</evidence>
<evidence type="ECO:0000313" key="13">
    <source>
        <dbReference type="Proteomes" id="UP001188597"/>
    </source>
</evidence>
<gene>
    <name evidence="12" type="ORF">RJ639_033377</name>
</gene>
<keyword evidence="7 8" id="KW-0539">Nucleus</keyword>
<keyword evidence="10" id="KW-0175">Coiled coil</keyword>
<accession>A0AA88WXY5</accession>
<dbReference type="GO" id="GO:0061665">
    <property type="term" value="F:SUMO ligase activity"/>
    <property type="evidence" value="ECO:0007669"/>
    <property type="project" value="TreeGrafter"/>
</dbReference>
<comment type="caution">
    <text evidence="12">The sequence shown here is derived from an EMBL/GenBank/DDBJ whole genome shotgun (WGS) entry which is preliminary data.</text>
</comment>
<dbReference type="EMBL" id="JAVXUP010000186">
    <property type="protein sequence ID" value="KAK3034999.1"/>
    <property type="molecule type" value="Genomic_DNA"/>
</dbReference>
<evidence type="ECO:0000256" key="8">
    <source>
        <dbReference type="PROSITE-ProRule" id="PRU00108"/>
    </source>
</evidence>
<dbReference type="GO" id="GO:0016925">
    <property type="term" value="P:protein sumoylation"/>
    <property type="evidence" value="ECO:0007669"/>
    <property type="project" value="TreeGrafter"/>
</dbReference>
<keyword evidence="4" id="KW-0833">Ubl conjugation pathway</keyword>
<name>A0AA88WXY5_9ASTE</name>
<evidence type="ECO:0000256" key="9">
    <source>
        <dbReference type="RuleBase" id="RU000682"/>
    </source>
</evidence>
<dbReference type="PROSITE" id="PS00027">
    <property type="entry name" value="HOMEOBOX_1"/>
    <property type="match status" value="1"/>
</dbReference>